<keyword evidence="2" id="KW-1185">Reference proteome</keyword>
<reference evidence="1 2" key="3">
    <citation type="journal article" date="2004" name="Bioinformatics">
        <title>PHIRE, a deterministic approach to reveal regulatory elements in bacteriophage genomes.</title>
        <authorList>
            <person name="Lavigne R."/>
            <person name="Sun W.D."/>
            <person name="Volckaert G."/>
        </authorList>
    </citation>
    <scope>NUCLEOTIDE SEQUENCE [LARGE SCALE GENOMIC DNA]</scope>
</reference>
<reference evidence="1 2" key="4">
    <citation type="journal article" date="2005" name="J. Mol. Biol.">
        <title>Genome comparison of Pseudomonas aeruginosa large phages.</title>
        <authorList>
            <person name="Hertveldt K."/>
            <person name="Lavigne R."/>
            <person name="Pleteneva E."/>
            <person name="Sernova N."/>
            <person name="Kurochkina L."/>
            <person name="Korchevskii R."/>
            <person name="Robben J."/>
            <person name="Mesyanzhinov V."/>
            <person name="Krylov V.N."/>
            <person name="Volckaert G."/>
        </authorList>
    </citation>
    <scope>NUCLEOTIDE SEQUENCE</scope>
</reference>
<dbReference type="EMBL" id="AJ697969">
    <property type="protein sequence ID" value="CAG27153.1"/>
    <property type="molecule type" value="Genomic_DNA"/>
</dbReference>
<organism evidence="1 2">
    <name type="scientific">Pseudomonas phage EL</name>
    <dbReference type="NCBI Taxonomy" id="273133"/>
    <lineage>
        <taxon>Viruses</taxon>
        <taxon>Duplodnaviria</taxon>
        <taxon>Heunggongvirae</taxon>
        <taxon>Uroviricota</taxon>
        <taxon>Caudoviricetes</taxon>
        <taxon>Chimalliviridae</taxon>
        <taxon>Elvirus</taxon>
        <taxon>Elvirus EL</taxon>
    </lineage>
</organism>
<accession>Q2Z122</accession>
<proteinExistence type="predicted"/>
<dbReference type="RefSeq" id="YP_418092.1">
    <property type="nucleotide sequence ID" value="NC_007623.1"/>
</dbReference>
<sequence>MNIFEYVKGVKTFKKNELITKLTTLTVASNDLISNLERMVANKVDLSHEINQWVITKSIVRELDNNGYRGVGLVGATRGSCETIISLVPGLTKRVNGYKDEVWDGKLLTLRQVNILNLMEHVEYWLKYTNMVYSVLLDLNNQSVTTPEKALDKADLKLVNGTLEFYKSVTLDLLKGSRRLLEGLDDLPDVEVSETSLAVLEATDPKAAPDYLKRGFGVHLLNPKYWIGLANMNLNIARIEKMRRDNELFAMKISKAVNMKNGVNDAEIDRQIEVLQDEIIKNVNTIETIERRYE</sequence>
<dbReference type="GeneID" id="5176738"/>
<dbReference type="Proteomes" id="UP000001239">
    <property type="component" value="Segment"/>
</dbReference>
<reference evidence="1 2" key="2">
    <citation type="journal article" date="2003" name="Res. Microbiol.">
        <title>Myoviridae bacteriophages of Pseudomonas aeruginosa: a long and complex evolutionary pathway.</title>
        <authorList>
            <person name="Krylov V.N."/>
            <person name="Pleteneva E.A."/>
            <person name="Bourkalsteva M.V."/>
            <person name="Shaburova O.V."/>
            <person name="Volckaert G."/>
            <person name="Sykilinda N.N."/>
            <person name="Kurochkina L.P."/>
            <person name="Mesyanzhinov V.V."/>
        </authorList>
    </citation>
    <scope>NUCLEOTIDE SEQUENCE [LARGE SCALE GENOMIC DNA]</scope>
</reference>
<reference evidence="1 2" key="1">
    <citation type="journal article" date="2002" name="Genetika">
        <title>Phenogenetic characterization of a group of giant Phi KZ-like bacteriophages of Pseudomonas aeruginosa].</title>
        <authorList>
            <person name="Burkal'tseva M.V."/>
            <person name="Krylov V.N."/>
            <person name="Pleteneva E.A."/>
            <person name="Shaburova O.V."/>
            <person name="Krylov S.V."/>
            <person name="Volckaert G."/>
            <person name="Sykilinda N.N."/>
            <person name="Kurochkina L.P."/>
            <person name="Mesyanzhinov V.V."/>
        </authorList>
    </citation>
    <scope>NUCLEOTIDE SEQUENCE [LARGE SCALE GENOMIC DNA]</scope>
</reference>
<dbReference type="KEGG" id="vg:5176738"/>
<dbReference type="OrthoDB" id="9619at10239"/>
<evidence type="ECO:0000313" key="1">
    <source>
        <dbReference type="EMBL" id="CAG27153.1"/>
    </source>
</evidence>
<evidence type="ECO:0008006" key="3">
    <source>
        <dbReference type="Google" id="ProtNLM"/>
    </source>
</evidence>
<protein>
    <recommendedName>
        <fullName evidence="3">Virion structural protein</fullName>
    </recommendedName>
</protein>
<name>Q2Z122_9CAUD</name>
<evidence type="ECO:0000313" key="2">
    <source>
        <dbReference type="Proteomes" id="UP000001239"/>
    </source>
</evidence>